<sequence>MERQGTLTFKDLVQLVELIKASENFNEFHLRMGDVELDLRRGDAVDGSVPAVPARNGAASRTPAPTPASRPLEPAASSASTSATEWPADSTVVKSPMVGTFYRSPEPGAKSFVEVGDAVEAEATVCIIEVMKLMNSIAAGAGGVVTHVLVEDGDPVEYGQPLIVIAPKSAGASA</sequence>
<dbReference type="Proteomes" id="UP001055013">
    <property type="component" value="Unassembled WGS sequence"/>
</dbReference>
<keyword evidence="2" id="KW-1185">Reference proteome</keyword>
<reference evidence="1" key="1">
    <citation type="submission" date="2021-09" db="EMBL/GenBank/DDBJ databases">
        <title>Isolation and characterization of 3-chlorobenzoate degrading bacteria from soils in Shizuoka.</title>
        <authorList>
            <person name="Ifat A."/>
            <person name="Ogawa N."/>
            <person name="Kimbara K."/>
            <person name="Moriuchi R."/>
            <person name="Dohra H."/>
            <person name="Shintani M."/>
        </authorList>
    </citation>
    <scope>NUCLEOTIDE SEQUENCE</scope>
    <source>
        <strain evidence="1">19CS2-2</strain>
    </source>
</reference>
<name>A0ACB5QVY3_9BURK</name>
<organism evidence="1 2">
    <name type="scientific">Caballeronia novacaledonica</name>
    <dbReference type="NCBI Taxonomy" id="1544861"/>
    <lineage>
        <taxon>Bacteria</taxon>
        <taxon>Pseudomonadati</taxon>
        <taxon>Pseudomonadota</taxon>
        <taxon>Betaproteobacteria</taxon>
        <taxon>Burkholderiales</taxon>
        <taxon>Burkholderiaceae</taxon>
        <taxon>Caballeronia</taxon>
    </lineage>
</organism>
<protein>
    <submittedName>
        <fullName evidence="1">Acetyl-CoA carboxylase biotin carboxyl carrier protein</fullName>
    </submittedName>
</protein>
<evidence type="ECO:0000313" key="2">
    <source>
        <dbReference type="Proteomes" id="UP001055013"/>
    </source>
</evidence>
<accession>A0ACB5QVY3</accession>
<evidence type="ECO:0000313" key="1">
    <source>
        <dbReference type="EMBL" id="GJH19106.1"/>
    </source>
</evidence>
<comment type="caution">
    <text evidence="1">The sequence shown here is derived from an EMBL/GenBank/DDBJ whole genome shotgun (WGS) entry which is preliminary data.</text>
</comment>
<dbReference type="EMBL" id="BPUR01000012">
    <property type="protein sequence ID" value="GJH19106.1"/>
    <property type="molecule type" value="Genomic_DNA"/>
</dbReference>
<gene>
    <name evidence="1" type="primary">accB</name>
    <name evidence="1" type="ORF">CBA19CS22_21210</name>
</gene>
<proteinExistence type="predicted"/>